<evidence type="ECO:0000256" key="5">
    <source>
        <dbReference type="SAM" id="MobiDB-lite"/>
    </source>
</evidence>
<dbReference type="Proteomes" id="UP001334084">
    <property type="component" value="Chromosome 9"/>
</dbReference>
<gene>
    <name evidence="6" type="ORF">VNE69_09079</name>
</gene>
<keyword evidence="3 4" id="KW-0326">Glycosidase</keyword>
<dbReference type="PRINTS" id="PR00744">
    <property type="entry name" value="GLHYDRLASE37"/>
</dbReference>
<dbReference type="PANTHER" id="PTHR23403">
    <property type="entry name" value="TREHALASE"/>
    <property type="match status" value="1"/>
</dbReference>
<evidence type="ECO:0000256" key="3">
    <source>
        <dbReference type="ARBA" id="ARBA00023295"/>
    </source>
</evidence>
<proteinExistence type="inferred from homology"/>
<dbReference type="PROSITE" id="PS00927">
    <property type="entry name" value="TREHALASE_1"/>
    <property type="match status" value="1"/>
</dbReference>
<dbReference type="GO" id="GO:0004555">
    <property type="term" value="F:alpha,alpha-trehalase activity"/>
    <property type="evidence" value="ECO:0007669"/>
    <property type="project" value="UniProtKB-EC"/>
</dbReference>
<evidence type="ECO:0000313" key="7">
    <source>
        <dbReference type="Proteomes" id="UP001334084"/>
    </source>
</evidence>
<dbReference type="Pfam" id="PF01204">
    <property type="entry name" value="Trehalase"/>
    <property type="match status" value="2"/>
</dbReference>
<dbReference type="AlphaFoldDB" id="A0AAX4JF07"/>
<evidence type="ECO:0000256" key="4">
    <source>
        <dbReference type="RuleBase" id="RU361180"/>
    </source>
</evidence>
<dbReference type="PROSITE" id="PS00928">
    <property type="entry name" value="TREHALASE_2"/>
    <property type="match status" value="1"/>
</dbReference>
<dbReference type="EMBL" id="CP142734">
    <property type="protein sequence ID" value="WUR04524.1"/>
    <property type="molecule type" value="Genomic_DNA"/>
</dbReference>
<sequence>MYFTIFFMSISPSTFYNTTKYQQIAKILQYHVFINIDSKKFADMSWVYDLDYTYSKLLQLTGDSDNLFTIEEKLREFVSDFFIEDNEGRNIPEIKHVEHMEFVDKLEPHLKEVYLLIHNKWYTYARKDKSIYTKDDKNFKTGTNLKNFNEDGSDKNNIMDDMDLKNIENNNNNKSINLNDINLLNTEADSNKNSNLNVMNLKNSEQVTNKNSNMNDMSLNNEENNKDKTSEDSLTTNSFIGSNKIPLPYLYFVPGGRFKEAYYWDSYWILLGLLSSNMKMYAFDLVRSMSYLINKYGYIPNGTRKYYLGRSQPPFFAEMLKKLYDANIERDWILNEGLQSLEKEYEWWMTNRHFDEGTRLNRYKITKFSGPRPEAFKEDLPFKDKYKEIWGATESGWDFSYRWFKDGKSISEMCTGDIIPVDLNVYLLTAEQIIISFNIEKLKLIKSNKKKRNTVRKNKLNDDISGKDGFNKLNDDISGKDNFSDSEDAEIVLDDFSKDNKQNKYKDDSVKSKEDNIYKDNIKTLQDKIDLFTKYKNQRISDINKFLWNEDLNVWLDYNTESKKHNTSYFFSNITPLFANIPIKNGNIYNILDLYKKELFGYPGGIPASNVDLSSEASGQQWDFPNVWAPLVQMFTEYMIDVDYPLALHVAKSFFRSVYEGMGVNRSFHEKYNCLLVGESGKGGEYEPQEGFGWTNGTISWMIETFGNKLTLEDDHAESYEKICEVINDKKIK</sequence>
<dbReference type="GO" id="GO:0005993">
    <property type="term" value="P:trehalose catabolic process"/>
    <property type="evidence" value="ECO:0007669"/>
    <property type="project" value="TreeGrafter"/>
</dbReference>
<reference evidence="6" key="1">
    <citation type="journal article" date="2024" name="BMC Genomics">
        <title>Functional annotation of a divergent genome using sequence and structure-based similarity.</title>
        <authorList>
            <person name="Svedberg D."/>
            <person name="Winiger R.R."/>
            <person name="Berg A."/>
            <person name="Sharma H."/>
            <person name="Tellgren-Roth C."/>
            <person name="Debrunner-Vossbrinck B.A."/>
            <person name="Vossbrinck C.R."/>
            <person name="Barandun J."/>
        </authorList>
    </citation>
    <scope>NUCLEOTIDE SEQUENCE</scope>
    <source>
        <strain evidence="6">Illinois isolate</strain>
    </source>
</reference>
<dbReference type="KEGG" id="vnx:VNE69_09079"/>
<dbReference type="InterPro" id="IPR012341">
    <property type="entry name" value="6hp_glycosidase-like_sf"/>
</dbReference>
<dbReference type="InterPro" id="IPR018232">
    <property type="entry name" value="Glyco_hydro_37_CS"/>
</dbReference>
<dbReference type="GeneID" id="90542358"/>
<comment type="similarity">
    <text evidence="1 4">Belongs to the glycosyl hydrolase 37 family.</text>
</comment>
<accession>A0AAX4JF07</accession>
<organism evidence="6 7">
    <name type="scientific">Vairimorpha necatrix</name>
    <dbReference type="NCBI Taxonomy" id="6039"/>
    <lineage>
        <taxon>Eukaryota</taxon>
        <taxon>Fungi</taxon>
        <taxon>Fungi incertae sedis</taxon>
        <taxon>Microsporidia</taxon>
        <taxon>Nosematidae</taxon>
        <taxon>Vairimorpha</taxon>
    </lineage>
</organism>
<keyword evidence="2 4" id="KW-0378">Hydrolase</keyword>
<evidence type="ECO:0000313" key="6">
    <source>
        <dbReference type="EMBL" id="WUR04524.1"/>
    </source>
</evidence>
<dbReference type="Gene3D" id="1.50.10.10">
    <property type="match status" value="1"/>
</dbReference>
<feature type="region of interest" description="Disordered" evidence="5">
    <location>
        <begin position="206"/>
        <end position="233"/>
    </location>
</feature>
<name>A0AAX4JF07_9MICR</name>
<protein>
    <recommendedName>
        <fullName evidence="4">Trehalase</fullName>
        <ecNumber evidence="4">3.2.1.28</ecNumber>
    </recommendedName>
    <alternativeName>
        <fullName evidence="4">Alpha-trehalose glucohydrolase</fullName>
    </alternativeName>
</protein>
<dbReference type="InterPro" id="IPR008928">
    <property type="entry name" value="6-hairpin_glycosidase_sf"/>
</dbReference>
<dbReference type="SUPFAM" id="SSF48208">
    <property type="entry name" value="Six-hairpin glycosidases"/>
    <property type="match status" value="2"/>
</dbReference>
<feature type="compositionally biased region" description="Polar residues" evidence="5">
    <location>
        <begin position="206"/>
        <end position="222"/>
    </location>
</feature>
<comment type="catalytic activity">
    <reaction evidence="4">
        <text>alpha,alpha-trehalose + H2O = alpha-D-glucose + beta-D-glucose</text>
        <dbReference type="Rhea" id="RHEA:32675"/>
        <dbReference type="ChEBI" id="CHEBI:15377"/>
        <dbReference type="ChEBI" id="CHEBI:15903"/>
        <dbReference type="ChEBI" id="CHEBI:16551"/>
        <dbReference type="ChEBI" id="CHEBI:17925"/>
        <dbReference type="EC" id="3.2.1.28"/>
    </reaction>
</comment>
<dbReference type="RefSeq" id="XP_065330669.1">
    <property type="nucleotide sequence ID" value="XM_065474597.1"/>
</dbReference>
<evidence type="ECO:0000256" key="1">
    <source>
        <dbReference type="ARBA" id="ARBA00005615"/>
    </source>
</evidence>
<evidence type="ECO:0000256" key="2">
    <source>
        <dbReference type="ARBA" id="ARBA00022801"/>
    </source>
</evidence>
<dbReference type="EC" id="3.2.1.28" evidence="4"/>
<dbReference type="PANTHER" id="PTHR23403:SF1">
    <property type="entry name" value="TREHALASE"/>
    <property type="match status" value="1"/>
</dbReference>
<keyword evidence="7" id="KW-1185">Reference proteome</keyword>
<dbReference type="InterPro" id="IPR001661">
    <property type="entry name" value="Glyco_hydro_37"/>
</dbReference>